<organism evidence="2 3">
    <name type="scientific">Candidatus Weimeria bifida</name>
    <dbReference type="NCBI Taxonomy" id="2599074"/>
    <lineage>
        <taxon>Bacteria</taxon>
        <taxon>Bacillati</taxon>
        <taxon>Bacillota</taxon>
        <taxon>Clostridia</taxon>
        <taxon>Lachnospirales</taxon>
        <taxon>Lachnospiraceae</taxon>
        <taxon>Candidatus Weimeria</taxon>
    </lineage>
</organism>
<gene>
    <name evidence="2" type="ORF">FRC54_10065</name>
</gene>
<evidence type="ECO:0000313" key="2">
    <source>
        <dbReference type="EMBL" id="MQN02210.1"/>
    </source>
</evidence>
<dbReference type="EMBL" id="VOGC01000009">
    <property type="protein sequence ID" value="MQN02210.1"/>
    <property type="molecule type" value="Genomic_DNA"/>
</dbReference>
<dbReference type="Pfam" id="PF19498">
    <property type="entry name" value="DUF6033"/>
    <property type="match status" value="1"/>
</dbReference>
<dbReference type="Proteomes" id="UP000460257">
    <property type="component" value="Unassembled WGS sequence"/>
</dbReference>
<protein>
    <submittedName>
        <fullName evidence="2">Uncharacterized protein</fullName>
    </submittedName>
</protein>
<evidence type="ECO:0000313" key="3">
    <source>
        <dbReference type="Proteomes" id="UP000460257"/>
    </source>
</evidence>
<name>A0A6N7J3L9_9FIRM</name>
<proteinExistence type="predicted"/>
<evidence type="ECO:0000256" key="1">
    <source>
        <dbReference type="SAM" id="MobiDB-lite"/>
    </source>
</evidence>
<reference evidence="2" key="1">
    <citation type="journal article" date="2020" name="Appl. Environ. Microbiol.">
        <title>Medium-Chain Fatty Acid Synthesis by 'Candidatus Weimeria bifida' gen. nov., sp. nov., and 'Candidatus Pseudoramibacter fermentans' sp. nov.</title>
        <authorList>
            <person name="Scarborough M.J."/>
            <person name="Myers K.S."/>
            <person name="Donohue T.J."/>
            <person name="Noguera D.R."/>
        </authorList>
    </citation>
    <scope>NUCLEOTIDE SEQUENCE</scope>
    <source>
        <strain evidence="2">LCO1.1</strain>
    </source>
</reference>
<feature type="compositionally biased region" description="Basic and acidic residues" evidence="1">
    <location>
        <begin position="21"/>
        <end position="37"/>
    </location>
</feature>
<sequence>MAIGSVGFGGINPLYNKTQAKKADKSETKKTETDARQTAEISNKSAWASDLEKKVTEKKDTTEKSDSDEAVYTNGKTVGKPTLSKKAAAYYETLKKKFSNMDFVLVSEDQKANAQANAAAYASPNKKTVLINEDKIEQMAADPEYAKKYENIIENSAKQLDGISKDLESKLGKDVLKGVGMQVEDNGMVRFFATVRDQNKVSNEALQKRQAAKKAAAKEAAKKSAKKAAEKKAEEKKAEKAEKSRTGTADQKSTDTKTDAAKDTKTQTTADTKAADRSSDSDDDFTYVEKNPGSSDTGEVTPWDMYGTKTIYANSIEDLYNAVSGYLSGSDAYTSGNSVDYHG</sequence>
<feature type="compositionally biased region" description="Basic and acidic residues" evidence="1">
    <location>
        <begin position="252"/>
        <end position="265"/>
    </location>
</feature>
<feature type="compositionally biased region" description="Basic and acidic residues" evidence="1">
    <location>
        <begin position="216"/>
        <end position="245"/>
    </location>
</feature>
<feature type="region of interest" description="Disordered" evidence="1">
    <location>
        <begin position="199"/>
        <end position="303"/>
    </location>
</feature>
<feature type="compositionally biased region" description="Gly residues" evidence="1">
    <location>
        <begin position="1"/>
        <end position="10"/>
    </location>
</feature>
<feature type="region of interest" description="Disordered" evidence="1">
    <location>
        <begin position="1"/>
        <end position="80"/>
    </location>
</feature>
<feature type="compositionally biased region" description="Basic and acidic residues" evidence="1">
    <location>
        <begin position="50"/>
        <end position="67"/>
    </location>
</feature>
<comment type="caution">
    <text evidence="2">The sequence shown here is derived from an EMBL/GenBank/DDBJ whole genome shotgun (WGS) entry which is preliminary data.</text>
</comment>
<dbReference type="AlphaFoldDB" id="A0A6N7J3L9"/>
<dbReference type="InterPro" id="IPR046097">
    <property type="entry name" value="DUF6033"/>
</dbReference>
<accession>A0A6N7J3L9</accession>
<keyword evidence="3" id="KW-1185">Reference proteome</keyword>